<evidence type="ECO:0000313" key="2">
    <source>
        <dbReference type="EMBL" id="EGC31052.1"/>
    </source>
</evidence>
<dbReference type="SUPFAM" id="SSF56112">
    <property type="entry name" value="Protein kinase-like (PK-like)"/>
    <property type="match status" value="1"/>
</dbReference>
<gene>
    <name evidence="2" type="ORF">DICPUDRAFT_99342</name>
</gene>
<evidence type="ECO:0000313" key="3">
    <source>
        <dbReference type="Proteomes" id="UP000001064"/>
    </source>
</evidence>
<dbReference type="Pfam" id="PF00069">
    <property type="entry name" value="Pkinase"/>
    <property type="match status" value="1"/>
</dbReference>
<dbReference type="EMBL" id="GL871280">
    <property type="protein sequence ID" value="EGC31052.1"/>
    <property type="molecule type" value="Genomic_DNA"/>
</dbReference>
<dbReference type="KEGG" id="dpp:DICPUDRAFT_99342"/>
<dbReference type="GO" id="GO:0005524">
    <property type="term" value="F:ATP binding"/>
    <property type="evidence" value="ECO:0007669"/>
    <property type="project" value="InterPro"/>
</dbReference>
<accession>F0ZYC1</accession>
<dbReference type="AlphaFoldDB" id="F0ZYC1"/>
<dbReference type="Gene3D" id="1.10.510.10">
    <property type="entry name" value="Transferase(Phosphotransferase) domain 1"/>
    <property type="match status" value="1"/>
</dbReference>
<dbReference type="InParanoid" id="F0ZYC1"/>
<feature type="domain" description="Protein kinase" evidence="1">
    <location>
        <begin position="1"/>
        <end position="289"/>
    </location>
</feature>
<name>F0ZYC1_DICPU</name>
<dbReference type="VEuPathDB" id="AmoebaDB:DICPUDRAFT_99342"/>
<dbReference type="Proteomes" id="UP000001064">
    <property type="component" value="Unassembled WGS sequence"/>
</dbReference>
<evidence type="ECO:0000259" key="1">
    <source>
        <dbReference type="PROSITE" id="PS50011"/>
    </source>
</evidence>
<dbReference type="PROSITE" id="PS50011">
    <property type="entry name" value="PROTEIN_KINASE_DOM"/>
    <property type="match status" value="1"/>
</dbReference>
<dbReference type="PROSITE" id="PS00109">
    <property type="entry name" value="PROTEIN_KINASE_TYR"/>
    <property type="match status" value="1"/>
</dbReference>
<dbReference type="RefSeq" id="XP_003292411.1">
    <property type="nucleotide sequence ID" value="XM_003292363.1"/>
</dbReference>
<protein>
    <recommendedName>
        <fullName evidence="1">Protein kinase domain-containing protein</fullName>
    </recommendedName>
</protein>
<dbReference type="PANTHER" id="PTHR44167">
    <property type="entry name" value="OVARIAN-SPECIFIC SERINE/THREONINE-PROTEIN KINASE LOK-RELATED"/>
    <property type="match status" value="1"/>
</dbReference>
<dbReference type="InterPro" id="IPR000719">
    <property type="entry name" value="Prot_kinase_dom"/>
</dbReference>
<dbReference type="GeneID" id="10508143"/>
<dbReference type="GO" id="GO:0004674">
    <property type="term" value="F:protein serine/threonine kinase activity"/>
    <property type="evidence" value="ECO:0000318"/>
    <property type="project" value="GO_Central"/>
</dbReference>
<dbReference type="eggNOG" id="KOG0600">
    <property type="taxonomic scope" value="Eukaryota"/>
</dbReference>
<dbReference type="PANTHER" id="PTHR44167:SF30">
    <property type="entry name" value="PHOSPHORYLASE KINASE"/>
    <property type="match status" value="1"/>
</dbReference>
<sequence>MDNFEQLLKNYTKGEYVTKKNDRGITFYYSKNNPEFFIKELTNELESNRENIIQLLDHPNIVKFEDNKEIFSSDSKPLFYIVTKFVQDSCTIKEKLEKTSKFKRKAIIKIINQFIDILEYLKESDVLHCDICSDNVMIDSDNNITLIDFGVSMEYFKPNEKKTTRSIILSRKGVEKELNAYIDIKDLGLLLLEFKDKIPNNISAEKFNDFIKCCKNGTNLNNLRNHNLFHDISNEYSFSVNTTESPQISGQSSTTVSTPVSALVSIPVSDPVSVPVSTETPPQQTNPTTQLPPHCIEISPNFYHNNNVSGEYSHFTGTDGFIDLIGQSINLDRNGVASIIGGSMEQQCPCCGHKNLRSITEGLFKRALACECKNRTNGFCLCERRSYRDSFFNNDYSQCNKHHGIYTQQTANGTSTYLKYRQHWTVTNEKQETTILQKEPRIVLKK</sequence>
<proteinExistence type="predicted"/>
<dbReference type="SMART" id="SM00220">
    <property type="entry name" value="S_TKc"/>
    <property type="match status" value="1"/>
</dbReference>
<dbReference type="STRING" id="5786.F0ZYC1"/>
<reference evidence="3" key="1">
    <citation type="journal article" date="2011" name="Genome Biol.">
        <title>Comparative genomics of the social amoebae Dictyostelium discoideum and Dictyostelium purpureum.</title>
        <authorList>
            <consortium name="US DOE Joint Genome Institute (JGI-PGF)"/>
            <person name="Sucgang R."/>
            <person name="Kuo A."/>
            <person name="Tian X."/>
            <person name="Salerno W."/>
            <person name="Parikh A."/>
            <person name="Feasley C.L."/>
            <person name="Dalin E."/>
            <person name="Tu H."/>
            <person name="Huang E."/>
            <person name="Barry K."/>
            <person name="Lindquist E."/>
            <person name="Shapiro H."/>
            <person name="Bruce D."/>
            <person name="Schmutz J."/>
            <person name="Salamov A."/>
            <person name="Fey P."/>
            <person name="Gaudet P."/>
            <person name="Anjard C."/>
            <person name="Babu M.M."/>
            <person name="Basu S."/>
            <person name="Bushmanova Y."/>
            <person name="van der Wel H."/>
            <person name="Katoh-Kurasawa M."/>
            <person name="Dinh C."/>
            <person name="Coutinho P.M."/>
            <person name="Saito T."/>
            <person name="Elias M."/>
            <person name="Schaap P."/>
            <person name="Kay R.R."/>
            <person name="Henrissat B."/>
            <person name="Eichinger L."/>
            <person name="Rivero F."/>
            <person name="Putnam N.H."/>
            <person name="West C.M."/>
            <person name="Loomis W.F."/>
            <person name="Chisholm R.L."/>
            <person name="Shaulsky G."/>
            <person name="Strassmann J.E."/>
            <person name="Queller D.C."/>
            <person name="Kuspa A."/>
            <person name="Grigoriev I.V."/>
        </authorList>
    </citation>
    <scope>NUCLEOTIDE SEQUENCE [LARGE SCALE GENOMIC DNA]</scope>
    <source>
        <strain evidence="3">QSDP1</strain>
    </source>
</reference>
<dbReference type="OrthoDB" id="4062651at2759"/>
<organism evidence="2 3">
    <name type="scientific">Dictyostelium purpureum</name>
    <name type="common">Slime mold</name>
    <dbReference type="NCBI Taxonomy" id="5786"/>
    <lineage>
        <taxon>Eukaryota</taxon>
        <taxon>Amoebozoa</taxon>
        <taxon>Evosea</taxon>
        <taxon>Eumycetozoa</taxon>
        <taxon>Dictyostelia</taxon>
        <taxon>Dictyosteliales</taxon>
        <taxon>Dictyosteliaceae</taxon>
        <taxon>Dictyostelium</taxon>
    </lineage>
</organism>
<dbReference type="InterPro" id="IPR008266">
    <property type="entry name" value="Tyr_kinase_AS"/>
</dbReference>
<dbReference type="InterPro" id="IPR011009">
    <property type="entry name" value="Kinase-like_dom_sf"/>
</dbReference>
<keyword evidence="3" id="KW-1185">Reference proteome</keyword>